<keyword evidence="4 7" id="KW-0812">Transmembrane</keyword>
<keyword evidence="3" id="KW-1003">Cell membrane</keyword>
<feature type="transmembrane region" description="Helical" evidence="7">
    <location>
        <begin position="375"/>
        <end position="395"/>
    </location>
</feature>
<dbReference type="SUPFAM" id="SSF161098">
    <property type="entry name" value="MetI-like"/>
    <property type="match status" value="2"/>
</dbReference>
<dbReference type="AlphaFoldDB" id="A0A9E7DKH0"/>
<feature type="transmembrane region" description="Helical" evidence="7">
    <location>
        <begin position="474"/>
        <end position="493"/>
    </location>
</feature>
<dbReference type="Proteomes" id="UP000831151">
    <property type="component" value="Chromosome"/>
</dbReference>
<name>A0A9E7DKH0_9FIRM</name>
<dbReference type="KEGG" id="fms:M1R53_01820"/>
<feature type="transmembrane region" description="Helical" evidence="7">
    <location>
        <begin position="401"/>
        <end position="420"/>
    </location>
</feature>
<gene>
    <name evidence="9" type="ORF">M1R53_01820</name>
</gene>
<comment type="subcellular location">
    <subcellularLocation>
        <location evidence="1 7">Cell membrane</location>
        <topology evidence="1 7">Multi-pass membrane protein</topology>
    </subcellularLocation>
</comment>
<evidence type="ECO:0000256" key="4">
    <source>
        <dbReference type="ARBA" id="ARBA00022692"/>
    </source>
</evidence>
<sequence length="525" mass="58704">MTQLKTYLSKKRKKKILLAMAFLVMLVASGLGSQVSLSSFLRGLPDMLDLVRRMFTLDFSYIVSVMDLVFETFLIAFVSSAFGVFLACIITFFLPYNTSPSQIVSKVLSAVFSVFRTLPSLIWAALLVSFFSAGRFSGLLALSIISFFMSTKLIKEYIEAMDKDDFDFYKSLGIGKGKIYYKIILTKMRKFIVSTFLLCLESNIRSASILGLVGAGGIGQRLWLELNHMNYDRVSSIIFMLLILIFLIDLVSQKIREIDIKSPINVNNLASYKKNNILREILFIIFLIALFLIIKFSINITYERFTLGLKQGSVIIRKILSPDFAYLSRAVPAAFESAAIAIFASLMGAIVSFIFTPFTAVNIAPSKKVSVLFKVLINVIRTFPAIISAIIFFRGLGPGPFAGALALSVYTSGMLSKLYFEYIEDIPAETIMSMKALGLSPFTMYAKIIYPKTYRSFLGFVLYRLESNVRNSSILGLIGAGGIGTLLSMNIAWRNWNRVGSLLLVSSIMIIFFDYLSSTIRKKLL</sequence>
<dbReference type="GO" id="GO:0005886">
    <property type="term" value="C:plasma membrane"/>
    <property type="evidence" value="ECO:0007669"/>
    <property type="project" value="UniProtKB-SubCell"/>
</dbReference>
<feature type="domain" description="ABC transmembrane type-1" evidence="8">
    <location>
        <begin position="334"/>
        <end position="517"/>
    </location>
</feature>
<keyword evidence="5 7" id="KW-1133">Transmembrane helix</keyword>
<dbReference type="GO" id="GO:0055085">
    <property type="term" value="P:transmembrane transport"/>
    <property type="evidence" value="ECO:0007669"/>
    <property type="project" value="InterPro"/>
</dbReference>
<keyword evidence="2 7" id="KW-0813">Transport</keyword>
<organism evidence="9 10">
    <name type="scientific">Fenollaria massiliensis</name>
    <dbReference type="NCBI Taxonomy" id="938288"/>
    <lineage>
        <taxon>Bacteria</taxon>
        <taxon>Bacillati</taxon>
        <taxon>Bacillota</taxon>
        <taxon>Clostridia</taxon>
        <taxon>Eubacteriales</taxon>
        <taxon>Fenollaria</taxon>
    </lineage>
</organism>
<evidence type="ECO:0000256" key="1">
    <source>
        <dbReference type="ARBA" id="ARBA00004651"/>
    </source>
</evidence>
<reference evidence="9" key="1">
    <citation type="submission" date="2022-04" db="EMBL/GenBank/DDBJ databases">
        <title>Complete genome sequences of Ezakiella coagulans and Fenollaria massiliensis.</title>
        <authorList>
            <person name="France M.T."/>
            <person name="Clifford J."/>
            <person name="Narina S."/>
            <person name="Rutt L."/>
            <person name="Ravel J."/>
        </authorList>
    </citation>
    <scope>NUCLEOTIDE SEQUENCE</scope>
    <source>
        <strain evidence="9">C0061C2</strain>
    </source>
</reference>
<dbReference type="InterPro" id="IPR035906">
    <property type="entry name" value="MetI-like_sf"/>
</dbReference>
<dbReference type="PANTHER" id="PTHR30043">
    <property type="entry name" value="PHOSPHONATES TRANSPORT SYSTEM PERMEASE PROTEIN"/>
    <property type="match status" value="1"/>
</dbReference>
<comment type="similarity">
    <text evidence="7">Belongs to the binding-protein-dependent transport system permease family.</text>
</comment>
<feature type="transmembrane region" description="Helical" evidence="7">
    <location>
        <begin position="499"/>
        <end position="516"/>
    </location>
</feature>
<evidence type="ECO:0000256" key="6">
    <source>
        <dbReference type="ARBA" id="ARBA00023136"/>
    </source>
</evidence>
<feature type="transmembrane region" description="Helical" evidence="7">
    <location>
        <begin position="136"/>
        <end position="154"/>
    </location>
</feature>
<dbReference type="PANTHER" id="PTHR30043:SF1">
    <property type="entry name" value="ABC TRANSPORT SYSTEM PERMEASE PROTEIN P69"/>
    <property type="match status" value="1"/>
</dbReference>
<dbReference type="RefSeq" id="WP_249242868.1">
    <property type="nucleotide sequence ID" value="NZ_CP096649.1"/>
</dbReference>
<evidence type="ECO:0000313" key="10">
    <source>
        <dbReference type="Proteomes" id="UP000831151"/>
    </source>
</evidence>
<feature type="transmembrane region" description="Helical" evidence="7">
    <location>
        <begin position="107"/>
        <end position="130"/>
    </location>
</feature>
<dbReference type="Pfam" id="PF00528">
    <property type="entry name" value="BPD_transp_1"/>
    <property type="match status" value="2"/>
</dbReference>
<evidence type="ECO:0000256" key="5">
    <source>
        <dbReference type="ARBA" id="ARBA00022989"/>
    </source>
</evidence>
<feature type="transmembrane region" description="Helical" evidence="7">
    <location>
        <begin position="191"/>
        <end position="214"/>
    </location>
</feature>
<dbReference type="InterPro" id="IPR000515">
    <property type="entry name" value="MetI-like"/>
</dbReference>
<dbReference type="Gene3D" id="1.10.3720.10">
    <property type="entry name" value="MetI-like"/>
    <property type="match status" value="2"/>
</dbReference>
<dbReference type="CDD" id="cd06261">
    <property type="entry name" value="TM_PBP2"/>
    <property type="match status" value="1"/>
</dbReference>
<accession>A0A9E7DKH0</accession>
<dbReference type="PROSITE" id="PS50928">
    <property type="entry name" value="ABC_TM1"/>
    <property type="match status" value="2"/>
</dbReference>
<evidence type="ECO:0000313" key="9">
    <source>
        <dbReference type="EMBL" id="UQK59417.1"/>
    </source>
</evidence>
<proteinExistence type="inferred from homology"/>
<feature type="transmembrane region" description="Helical" evidence="7">
    <location>
        <begin position="73"/>
        <end position="95"/>
    </location>
</feature>
<feature type="domain" description="ABC transmembrane type-1" evidence="8">
    <location>
        <begin position="69"/>
        <end position="252"/>
    </location>
</feature>
<feature type="transmembrane region" description="Helical" evidence="7">
    <location>
        <begin position="281"/>
        <end position="302"/>
    </location>
</feature>
<feature type="transmembrane region" description="Helical" evidence="7">
    <location>
        <begin position="338"/>
        <end position="363"/>
    </location>
</feature>
<feature type="transmembrane region" description="Helical" evidence="7">
    <location>
        <begin position="234"/>
        <end position="252"/>
    </location>
</feature>
<keyword evidence="10" id="KW-1185">Reference proteome</keyword>
<evidence type="ECO:0000256" key="7">
    <source>
        <dbReference type="RuleBase" id="RU363032"/>
    </source>
</evidence>
<protein>
    <submittedName>
        <fullName evidence="9">ABC transporter permease subunit</fullName>
    </submittedName>
</protein>
<keyword evidence="6 7" id="KW-0472">Membrane</keyword>
<evidence type="ECO:0000256" key="2">
    <source>
        <dbReference type="ARBA" id="ARBA00022448"/>
    </source>
</evidence>
<evidence type="ECO:0000259" key="8">
    <source>
        <dbReference type="PROSITE" id="PS50928"/>
    </source>
</evidence>
<dbReference type="EMBL" id="CP096649">
    <property type="protein sequence ID" value="UQK59417.1"/>
    <property type="molecule type" value="Genomic_DNA"/>
</dbReference>
<evidence type="ECO:0000256" key="3">
    <source>
        <dbReference type="ARBA" id="ARBA00022475"/>
    </source>
</evidence>